<dbReference type="GO" id="GO:0003677">
    <property type="term" value="F:DNA binding"/>
    <property type="evidence" value="ECO:0007669"/>
    <property type="project" value="InterPro"/>
</dbReference>
<dbReference type="EMBL" id="VSSQ01001895">
    <property type="protein sequence ID" value="MPM11908.1"/>
    <property type="molecule type" value="Genomic_DNA"/>
</dbReference>
<dbReference type="InterPro" id="IPR010982">
    <property type="entry name" value="Lambda_DNA-bd_dom_sf"/>
</dbReference>
<name>A0A644X7X2_9ZZZZ</name>
<evidence type="ECO:0000313" key="1">
    <source>
        <dbReference type="EMBL" id="MPM11908.1"/>
    </source>
</evidence>
<proteinExistence type="predicted"/>
<accession>A0A644X7X2</accession>
<comment type="caution">
    <text evidence="1">The sequence shown here is derived from an EMBL/GenBank/DDBJ whole genome shotgun (WGS) entry which is preliminary data.</text>
</comment>
<protein>
    <recommendedName>
        <fullName evidence="2">HTH cro/C1-type domain-containing protein</fullName>
    </recommendedName>
</protein>
<dbReference type="AlphaFoldDB" id="A0A644X7X2"/>
<sequence>MKTVIERELCNQGTTIYRLCQLIGFNRTNTYGVVRGYSRATLPMRTKIADALGVAVDDLFDSQGVALKI</sequence>
<gene>
    <name evidence="1" type="ORF">SDC9_58259</name>
</gene>
<evidence type="ECO:0008006" key="2">
    <source>
        <dbReference type="Google" id="ProtNLM"/>
    </source>
</evidence>
<dbReference type="Gene3D" id="1.10.260.40">
    <property type="entry name" value="lambda repressor-like DNA-binding domains"/>
    <property type="match status" value="1"/>
</dbReference>
<organism evidence="1">
    <name type="scientific">bioreactor metagenome</name>
    <dbReference type="NCBI Taxonomy" id="1076179"/>
    <lineage>
        <taxon>unclassified sequences</taxon>
        <taxon>metagenomes</taxon>
        <taxon>ecological metagenomes</taxon>
    </lineage>
</organism>
<reference evidence="1" key="1">
    <citation type="submission" date="2019-08" db="EMBL/GenBank/DDBJ databases">
        <authorList>
            <person name="Kucharzyk K."/>
            <person name="Murdoch R.W."/>
            <person name="Higgins S."/>
            <person name="Loffler F."/>
        </authorList>
    </citation>
    <scope>NUCLEOTIDE SEQUENCE</scope>
</reference>
<dbReference type="SUPFAM" id="SSF47413">
    <property type="entry name" value="lambda repressor-like DNA-binding domains"/>
    <property type="match status" value="1"/>
</dbReference>